<keyword evidence="5" id="KW-1185">Reference proteome</keyword>
<dbReference type="Gene3D" id="3.90.190.10">
    <property type="entry name" value="Protein tyrosine phosphatase superfamily"/>
    <property type="match status" value="2"/>
</dbReference>
<dbReference type="InterPro" id="IPR057023">
    <property type="entry name" value="PTP-SAK"/>
</dbReference>
<dbReference type="InterPro" id="IPR029021">
    <property type="entry name" value="Prot-tyrosine_phosphatase-like"/>
</dbReference>
<sequence length="472" mass="50629">MRHVTLIPHRLSYGPVGSAANDQARLAFVDITAPEFRNGSYEVCHYHRSSYGGCFGPLAVDQTLWFCHELHVRLQKEGPPVAVEYEPEGRQNVAVVVGAYAVLVLGWSAKEVCGALPEDAGLTLPCSWIDPADLRSNHGDPRMTVQDCWEGVEIARDLGWLRKGMVVDGVMASLVASKFWKTTCEYDGAWLVPGAIFVMADPVTTIADPNPKTCPSFCRVESDADSPSTPLDLEGLRRSSEHTPTPLQSCLEARASTATGTRDSGNFEDGDLIATPNSRASVHTVCKVYGSGNKSSMGCDLWPRARPFVDFVLDEGIKTVLRVNLSSEPGLVEIGGSYDAGLLAEFGIQHADVPVSDSKSTLKGGVPPSSAIRRFLSLSRQTAPEDGGAVLVHCKGGFGRSVFLACLLVIYRCDVSGRGLLGWARIARPGAITTPEQEAVLRSLSGRADLCRKFGVPRVGLGVEPRGCCAVS</sequence>
<feature type="region of interest" description="Disordered" evidence="2">
    <location>
        <begin position="222"/>
        <end position="247"/>
    </location>
</feature>
<proteinExistence type="predicted"/>
<dbReference type="SUPFAM" id="SSF52799">
    <property type="entry name" value="(Phosphotyrosine protein) phosphatases II"/>
    <property type="match status" value="2"/>
</dbReference>
<dbReference type="Pfam" id="PF22784">
    <property type="entry name" value="PTP-SAK"/>
    <property type="match status" value="1"/>
</dbReference>
<dbReference type="EMBL" id="CAUYUJ010017836">
    <property type="protein sequence ID" value="CAK0878317.1"/>
    <property type="molecule type" value="Genomic_DNA"/>
</dbReference>
<dbReference type="Proteomes" id="UP001189429">
    <property type="component" value="Unassembled WGS sequence"/>
</dbReference>
<evidence type="ECO:0000313" key="4">
    <source>
        <dbReference type="EMBL" id="CAK0878317.1"/>
    </source>
</evidence>
<dbReference type="PANTHER" id="PTHR23339">
    <property type="entry name" value="TYROSINE SPECIFIC PROTEIN PHOSPHATASE AND DUAL SPECIFICITY PROTEIN PHOSPHATASE"/>
    <property type="match status" value="1"/>
</dbReference>
<dbReference type="PROSITE" id="PS50056">
    <property type="entry name" value="TYR_PHOSPHATASE_2"/>
    <property type="match status" value="1"/>
</dbReference>
<reference evidence="4" key="1">
    <citation type="submission" date="2023-10" db="EMBL/GenBank/DDBJ databases">
        <authorList>
            <person name="Chen Y."/>
            <person name="Shah S."/>
            <person name="Dougan E. K."/>
            <person name="Thang M."/>
            <person name="Chan C."/>
        </authorList>
    </citation>
    <scope>NUCLEOTIDE SEQUENCE [LARGE SCALE GENOMIC DNA]</scope>
</reference>
<organism evidence="4 5">
    <name type="scientific">Prorocentrum cordatum</name>
    <dbReference type="NCBI Taxonomy" id="2364126"/>
    <lineage>
        <taxon>Eukaryota</taxon>
        <taxon>Sar</taxon>
        <taxon>Alveolata</taxon>
        <taxon>Dinophyceae</taxon>
        <taxon>Prorocentrales</taxon>
        <taxon>Prorocentraceae</taxon>
        <taxon>Prorocentrum</taxon>
    </lineage>
</organism>
<keyword evidence="1" id="KW-0378">Hydrolase</keyword>
<dbReference type="Pfam" id="PF14671">
    <property type="entry name" value="DSPn"/>
    <property type="match status" value="1"/>
</dbReference>
<accession>A0ABN9W1G1</accession>
<evidence type="ECO:0000313" key="5">
    <source>
        <dbReference type="Proteomes" id="UP001189429"/>
    </source>
</evidence>
<evidence type="ECO:0000256" key="1">
    <source>
        <dbReference type="ARBA" id="ARBA00022801"/>
    </source>
</evidence>
<protein>
    <recommendedName>
        <fullName evidence="3">Tyrosine specific protein phosphatases domain-containing protein</fullName>
    </recommendedName>
</protein>
<evidence type="ECO:0000256" key="2">
    <source>
        <dbReference type="SAM" id="MobiDB-lite"/>
    </source>
</evidence>
<comment type="caution">
    <text evidence="4">The sequence shown here is derived from an EMBL/GenBank/DDBJ whole genome shotgun (WGS) entry which is preliminary data.</text>
</comment>
<dbReference type="InterPro" id="IPR000387">
    <property type="entry name" value="Tyr_Pase_dom"/>
</dbReference>
<feature type="domain" description="Tyrosine specific protein phosphatases" evidence="3">
    <location>
        <begin position="373"/>
        <end position="439"/>
    </location>
</feature>
<gene>
    <name evidence="4" type="ORF">PCOR1329_LOCUS62115</name>
</gene>
<name>A0ABN9W1G1_9DINO</name>
<dbReference type="InterPro" id="IPR029260">
    <property type="entry name" value="DSPn"/>
</dbReference>
<evidence type="ECO:0000259" key="3">
    <source>
        <dbReference type="PROSITE" id="PS50056"/>
    </source>
</evidence>
<dbReference type="InterPro" id="IPR050561">
    <property type="entry name" value="PTP"/>
</dbReference>